<dbReference type="Gene3D" id="3.40.50.10490">
    <property type="entry name" value="Glucose-6-phosphate isomerase like protein, domain 1"/>
    <property type="match status" value="1"/>
</dbReference>
<dbReference type="InterPro" id="IPR046348">
    <property type="entry name" value="SIS_dom_sf"/>
</dbReference>
<dbReference type="GO" id="GO:1901135">
    <property type="term" value="P:carbohydrate derivative metabolic process"/>
    <property type="evidence" value="ECO:0007669"/>
    <property type="project" value="InterPro"/>
</dbReference>
<evidence type="ECO:0000313" key="1">
    <source>
        <dbReference type="EMBL" id="TQM45729.1"/>
    </source>
</evidence>
<comment type="caution">
    <text evidence="1">The sequence shown here is derived from an EMBL/GenBank/DDBJ whole genome shotgun (WGS) entry which is preliminary data.</text>
</comment>
<dbReference type="EMBL" id="VFPH01000001">
    <property type="protein sequence ID" value="TQM45729.1"/>
    <property type="molecule type" value="Genomic_DNA"/>
</dbReference>
<dbReference type="OrthoDB" id="140919at2"/>
<dbReference type="Proteomes" id="UP000319818">
    <property type="component" value="Unassembled WGS sequence"/>
</dbReference>
<sequence>MTARPVPSEAELLARLVEGGVAARIADGDAGLWPRVARPGWMGAVRAARPLVGEVAALAEQRRVVGQVRVLLAAAGGAGIAAEALTGSDPRLVVLDTTDPPQVADALAGELAATVLVLSAPPGEDPEPVRLLRDTVHAAFRAEGLDPDAHTVVVTPPDGPLLPADTGPDGAITNGTVVVLGPDDVDGPWAAFTAYALVPAGLAGVDAGAVLTEAGTVRAELATAGGDALGLGALLASAPAVALAAPAAPALAEWAAQLVAGGLGKDGQGPVPVVVEGPNAPEWGTLPAVGLGDVPGAVFATRGSVAEQMATWQHAVAAAAHVLGVDPTDRPDALATPAAVTDHGPAFTEAGVAVHAGDWLPAGTATVADALRAFIGDALVGPDDDSGARHLALHAYLDRIEDASAAVLRAELARRTGLPTTFGWAPRCLTGSGQHAKGGPPATRVCQLTADPDDPGLRPEAAAALDAVQQGLAEADAAALTARGRPVLRLHFTDRVAGLVTLARAVQQL</sequence>
<evidence type="ECO:0000313" key="2">
    <source>
        <dbReference type="Proteomes" id="UP000319818"/>
    </source>
</evidence>
<keyword evidence="2" id="KW-1185">Reference proteome</keyword>
<reference evidence="1 2" key="1">
    <citation type="submission" date="2019-06" db="EMBL/GenBank/DDBJ databases">
        <title>Sequencing the genomes of 1000 actinobacteria strains.</title>
        <authorList>
            <person name="Klenk H.-P."/>
        </authorList>
    </citation>
    <scope>NUCLEOTIDE SEQUENCE [LARGE SCALE GENOMIC DNA]</scope>
    <source>
        <strain evidence="1 2">DSM 45511</strain>
    </source>
</reference>
<proteinExistence type="predicted"/>
<organism evidence="1 2">
    <name type="scientific">Pseudonocardia cypriaca</name>
    <dbReference type="NCBI Taxonomy" id="882449"/>
    <lineage>
        <taxon>Bacteria</taxon>
        <taxon>Bacillati</taxon>
        <taxon>Actinomycetota</taxon>
        <taxon>Actinomycetes</taxon>
        <taxon>Pseudonocardiales</taxon>
        <taxon>Pseudonocardiaceae</taxon>
        <taxon>Pseudonocardia</taxon>
    </lineage>
</organism>
<protein>
    <submittedName>
        <fullName evidence="1">Glucose-6-phosphate isomerase</fullName>
    </submittedName>
</protein>
<dbReference type="SUPFAM" id="SSF53697">
    <property type="entry name" value="SIS domain"/>
    <property type="match status" value="1"/>
</dbReference>
<name>A0A543GI36_9PSEU</name>
<accession>A0A543GI36</accession>
<dbReference type="GO" id="GO:0016853">
    <property type="term" value="F:isomerase activity"/>
    <property type="evidence" value="ECO:0007669"/>
    <property type="project" value="UniProtKB-KW"/>
</dbReference>
<dbReference type="GO" id="GO:0097367">
    <property type="term" value="F:carbohydrate derivative binding"/>
    <property type="evidence" value="ECO:0007669"/>
    <property type="project" value="InterPro"/>
</dbReference>
<keyword evidence="1" id="KW-0413">Isomerase</keyword>
<gene>
    <name evidence="1" type="ORF">FB388_3129</name>
</gene>
<dbReference type="RefSeq" id="WP_142101514.1">
    <property type="nucleotide sequence ID" value="NZ_VFPH01000001.1"/>
</dbReference>
<dbReference type="AlphaFoldDB" id="A0A543GI36"/>